<dbReference type="InterPro" id="IPR018222">
    <property type="entry name" value="Nuclear_transport_factor_2_euk"/>
</dbReference>
<proteinExistence type="predicted"/>
<feature type="domain" description="RRM" evidence="4">
    <location>
        <begin position="381"/>
        <end position="454"/>
    </location>
</feature>
<dbReference type="GO" id="GO:1990904">
    <property type="term" value="C:ribonucleoprotein complex"/>
    <property type="evidence" value="ECO:0007669"/>
    <property type="project" value="TreeGrafter"/>
</dbReference>
<evidence type="ECO:0000256" key="1">
    <source>
        <dbReference type="ARBA" id="ARBA00022884"/>
    </source>
</evidence>
<dbReference type="InterPro" id="IPR039539">
    <property type="entry name" value="Ras_GTPase_bind_prot"/>
</dbReference>
<feature type="compositionally biased region" description="Pro residues" evidence="3">
    <location>
        <begin position="335"/>
        <end position="348"/>
    </location>
</feature>
<accession>A0A9N8H6D7</accession>
<dbReference type="SUPFAM" id="SSF54427">
    <property type="entry name" value="NTF2-like"/>
    <property type="match status" value="1"/>
</dbReference>
<dbReference type="GO" id="GO:0005829">
    <property type="term" value="C:cytosol"/>
    <property type="evidence" value="ECO:0007669"/>
    <property type="project" value="TreeGrafter"/>
</dbReference>
<feature type="compositionally biased region" description="Gly residues" evidence="3">
    <location>
        <begin position="514"/>
        <end position="527"/>
    </location>
</feature>
<feature type="compositionally biased region" description="Basic and acidic residues" evidence="3">
    <location>
        <begin position="451"/>
        <end position="464"/>
    </location>
</feature>
<feature type="region of interest" description="Disordered" evidence="3">
    <location>
        <begin position="1"/>
        <end position="25"/>
    </location>
</feature>
<evidence type="ECO:0000259" key="4">
    <source>
        <dbReference type="PROSITE" id="PS50102"/>
    </source>
</evidence>
<dbReference type="InterPro" id="IPR000504">
    <property type="entry name" value="RRM_dom"/>
</dbReference>
<sequence length="527" mass="55625">MSGASTPRGNRSPPPDGQQSSGPQGVTAFGIRFVRQYYGGMLDDPKKICPLYEPTSLMTDGLGTEPTESVPYETDYKSNPEKLKDRFSMPDFAFRLELGHGAIDAQQSVNGGALLVVTGKVAYTPIATEDEDAAVDDPIWKSFVHTFFLLPRTAGTKKSWYVHNDILRFLKDTAEVVPPPVVAEAPPPVVATEPVPVAAPPVVSEPAPEPVPPEQPAPPAVPEQPTPQQTPAPPEVVVEEPKVVEEEKKPVVEAASPVPPVEEVEEEAPGGGVEETKEELPTPPPKPAKADKPKKENNKAAKKEESEKEQQPSNRKGNKKIKEIATVADAGRKSPVPPPSPAPKPPPGSWASLVAGAPAASAAVKTAPPPTAVKPPPKPPNLPDNTKESDVLGVFEPFAGQTKSRVVGITVAAHRGIAFVDYDSINPVMKAVSQHKEEPIRLMGRILEVDQKTAEQRARREAQQRRGGGGGNYRSGSPSHNNGGSNRYGGGGGDGRRGGGGHRRRDGGGRGDRGGGGMGGRGGRGGR</sequence>
<evidence type="ECO:0000313" key="7">
    <source>
        <dbReference type="Proteomes" id="UP001153069"/>
    </source>
</evidence>
<organism evidence="6 7">
    <name type="scientific">Seminavis robusta</name>
    <dbReference type="NCBI Taxonomy" id="568900"/>
    <lineage>
        <taxon>Eukaryota</taxon>
        <taxon>Sar</taxon>
        <taxon>Stramenopiles</taxon>
        <taxon>Ochrophyta</taxon>
        <taxon>Bacillariophyta</taxon>
        <taxon>Bacillariophyceae</taxon>
        <taxon>Bacillariophycidae</taxon>
        <taxon>Naviculales</taxon>
        <taxon>Naviculaceae</taxon>
        <taxon>Seminavis</taxon>
    </lineage>
</organism>
<dbReference type="OrthoDB" id="339151at2759"/>
<dbReference type="EMBL" id="CAICTM010000142">
    <property type="protein sequence ID" value="CAB9502691.1"/>
    <property type="molecule type" value="Genomic_DNA"/>
</dbReference>
<dbReference type="PANTHER" id="PTHR10693">
    <property type="entry name" value="RAS GTPASE-ACTIVATING PROTEIN-BINDING PROTEIN"/>
    <property type="match status" value="1"/>
</dbReference>
<protein>
    <submittedName>
        <fullName evidence="6">GTPase activating protein (SH3 domain) binding protein</fullName>
    </submittedName>
</protein>
<comment type="caution">
    <text evidence="6">The sequence shown here is derived from an EMBL/GenBank/DDBJ whole genome shotgun (WGS) entry which is preliminary data.</text>
</comment>
<dbReference type="CDD" id="cd00590">
    <property type="entry name" value="RRM_SF"/>
    <property type="match status" value="1"/>
</dbReference>
<dbReference type="InterPro" id="IPR012677">
    <property type="entry name" value="Nucleotide-bd_a/b_plait_sf"/>
</dbReference>
<feature type="compositionally biased region" description="Basic and acidic residues" evidence="3">
    <location>
        <begin position="288"/>
        <end position="310"/>
    </location>
</feature>
<dbReference type="Gene3D" id="3.30.70.330">
    <property type="match status" value="1"/>
</dbReference>
<dbReference type="Gene3D" id="3.10.450.50">
    <property type="match status" value="1"/>
</dbReference>
<keyword evidence="7" id="KW-1185">Reference proteome</keyword>
<feature type="region of interest" description="Disordered" evidence="3">
    <location>
        <begin position="200"/>
        <end position="389"/>
    </location>
</feature>
<feature type="compositionally biased region" description="Low complexity" evidence="3">
    <location>
        <begin position="351"/>
        <end position="366"/>
    </location>
</feature>
<feature type="region of interest" description="Disordered" evidence="3">
    <location>
        <begin position="451"/>
        <end position="527"/>
    </location>
</feature>
<feature type="compositionally biased region" description="Low complexity" evidence="3">
    <location>
        <begin position="475"/>
        <end position="485"/>
    </location>
</feature>
<gene>
    <name evidence="6" type="ORF">SEMRO_143_G066650.1</name>
</gene>
<dbReference type="PROSITE" id="PS50102">
    <property type="entry name" value="RRM"/>
    <property type="match status" value="1"/>
</dbReference>
<dbReference type="PANTHER" id="PTHR10693:SF20">
    <property type="entry name" value="AT27578P"/>
    <property type="match status" value="1"/>
</dbReference>
<dbReference type="GO" id="GO:0003729">
    <property type="term" value="F:mRNA binding"/>
    <property type="evidence" value="ECO:0007669"/>
    <property type="project" value="TreeGrafter"/>
</dbReference>
<dbReference type="Proteomes" id="UP001153069">
    <property type="component" value="Unassembled WGS sequence"/>
</dbReference>
<name>A0A9N8H6D7_9STRA</name>
<dbReference type="SUPFAM" id="SSF54928">
    <property type="entry name" value="RNA-binding domain, RBD"/>
    <property type="match status" value="1"/>
</dbReference>
<evidence type="ECO:0000313" key="6">
    <source>
        <dbReference type="EMBL" id="CAB9502691.1"/>
    </source>
</evidence>
<feature type="compositionally biased region" description="Basic and acidic residues" evidence="3">
    <location>
        <begin position="239"/>
        <end position="251"/>
    </location>
</feature>
<dbReference type="InterPro" id="IPR032710">
    <property type="entry name" value="NTF2-like_dom_sf"/>
</dbReference>
<evidence type="ECO:0000256" key="2">
    <source>
        <dbReference type="PROSITE-ProRule" id="PRU00176"/>
    </source>
</evidence>
<dbReference type="PROSITE" id="PS50177">
    <property type="entry name" value="NTF2_DOMAIN"/>
    <property type="match status" value="1"/>
</dbReference>
<reference evidence="6" key="1">
    <citation type="submission" date="2020-06" db="EMBL/GenBank/DDBJ databases">
        <authorList>
            <consortium name="Plant Systems Biology data submission"/>
        </authorList>
    </citation>
    <scope>NUCLEOTIDE SEQUENCE</scope>
    <source>
        <strain evidence="6">D6</strain>
    </source>
</reference>
<evidence type="ECO:0000259" key="5">
    <source>
        <dbReference type="PROSITE" id="PS50177"/>
    </source>
</evidence>
<dbReference type="Pfam" id="PF02136">
    <property type="entry name" value="NTF2"/>
    <property type="match status" value="1"/>
</dbReference>
<keyword evidence="1 2" id="KW-0694">RNA-binding</keyword>
<evidence type="ECO:0000256" key="3">
    <source>
        <dbReference type="SAM" id="MobiDB-lite"/>
    </source>
</evidence>
<feature type="compositionally biased region" description="Pro residues" evidence="3">
    <location>
        <begin position="367"/>
        <end position="382"/>
    </location>
</feature>
<dbReference type="InterPro" id="IPR002075">
    <property type="entry name" value="NTF2_dom"/>
</dbReference>
<feature type="domain" description="NTF2" evidence="5">
    <location>
        <begin position="29"/>
        <end position="169"/>
    </location>
</feature>
<dbReference type="AlphaFoldDB" id="A0A9N8H6D7"/>
<dbReference type="InterPro" id="IPR035979">
    <property type="entry name" value="RBD_domain_sf"/>
</dbReference>
<feature type="compositionally biased region" description="Pro residues" evidence="3">
    <location>
        <begin position="207"/>
        <end position="234"/>
    </location>
</feature>